<feature type="transmembrane region" description="Helical" evidence="1">
    <location>
        <begin position="45"/>
        <end position="65"/>
    </location>
</feature>
<gene>
    <name evidence="2" type="ORF">Alo02nite_49200</name>
    <name evidence="3" type="ORF">BJ964_007986</name>
</gene>
<keyword evidence="1" id="KW-0812">Transmembrane</keyword>
<feature type="transmembrane region" description="Helical" evidence="1">
    <location>
        <begin position="94"/>
        <end position="113"/>
    </location>
</feature>
<keyword evidence="1" id="KW-0472">Membrane</keyword>
<proteinExistence type="predicted"/>
<evidence type="ECO:0000313" key="5">
    <source>
        <dbReference type="Proteomes" id="UP000631312"/>
    </source>
</evidence>
<comment type="caution">
    <text evidence="3">The sequence shown here is derived from an EMBL/GenBank/DDBJ whole genome shotgun (WGS) entry which is preliminary data.</text>
</comment>
<organism evidence="3 4">
    <name type="scientific">Actinoplanes lobatus</name>
    <dbReference type="NCBI Taxonomy" id="113568"/>
    <lineage>
        <taxon>Bacteria</taxon>
        <taxon>Bacillati</taxon>
        <taxon>Actinomycetota</taxon>
        <taxon>Actinomycetes</taxon>
        <taxon>Micromonosporales</taxon>
        <taxon>Micromonosporaceae</taxon>
        <taxon>Actinoplanes</taxon>
    </lineage>
</organism>
<evidence type="ECO:0000256" key="1">
    <source>
        <dbReference type="SAM" id="Phobius"/>
    </source>
</evidence>
<dbReference type="EMBL" id="JACHNC010000001">
    <property type="protein sequence ID" value="MBB4753825.1"/>
    <property type="molecule type" value="Genomic_DNA"/>
</dbReference>
<dbReference type="Proteomes" id="UP000590511">
    <property type="component" value="Unassembled WGS sequence"/>
</dbReference>
<evidence type="ECO:0000313" key="4">
    <source>
        <dbReference type="Proteomes" id="UP000590511"/>
    </source>
</evidence>
<evidence type="ECO:0000313" key="2">
    <source>
        <dbReference type="EMBL" id="GIE42022.1"/>
    </source>
</evidence>
<name>A0A7W7ML69_9ACTN</name>
<feature type="transmembrane region" description="Helical" evidence="1">
    <location>
        <begin position="20"/>
        <end position="40"/>
    </location>
</feature>
<keyword evidence="1" id="KW-1133">Transmembrane helix</keyword>
<evidence type="ECO:0000313" key="3">
    <source>
        <dbReference type="EMBL" id="MBB4753825.1"/>
    </source>
</evidence>
<dbReference type="Proteomes" id="UP000631312">
    <property type="component" value="Unassembled WGS sequence"/>
</dbReference>
<reference evidence="3 4" key="1">
    <citation type="submission" date="2020-08" db="EMBL/GenBank/DDBJ databases">
        <title>Sequencing the genomes of 1000 actinobacteria strains.</title>
        <authorList>
            <person name="Klenk H.-P."/>
        </authorList>
    </citation>
    <scope>NUCLEOTIDE SEQUENCE [LARGE SCALE GENOMIC DNA]</scope>
    <source>
        <strain evidence="3 4">DSM 43150</strain>
    </source>
</reference>
<keyword evidence="5" id="KW-1185">Reference proteome</keyword>
<dbReference type="RefSeq" id="WP_188125478.1">
    <property type="nucleotide sequence ID" value="NZ_BOMP01000083.1"/>
</dbReference>
<protein>
    <submittedName>
        <fullName evidence="3">Uncharacterized protein</fullName>
    </submittedName>
</protein>
<sequence length="131" mass="13481">MTGERSGLSVMLDHRSALPTLIFLGALLMVLGGVVAAMVYPRRAYVWAAIVGALTALGNAGWYGIHIAGTRVHALGMDSVGNLVDPVAASRPGIGWYLTATALLTTAVLAIGLTRRARAVSRPGTSGAIQA</sequence>
<dbReference type="AlphaFoldDB" id="A0A7W7ML69"/>
<dbReference type="EMBL" id="BOMP01000083">
    <property type="protein sequence ID" value="GIE42022.1"/>
    <property type="molecule type" value="Genomic_DNA"/>
</dbReference>
<reference evidence="2 5" key="2">
    <citation type="submission" date="2021-01" db="EMBL/GenBank/DDBJ databases">
        <title>Whole genome shotgun sequence of Actinoplanes lobatus NBRC 12513.</title>
        <authorList>
            <person name="Komaki H."/>
            <person name="Tamura T."/>
        </authorList>
    </citation>
    <scope>NUCLEOTIDE SEQUENCE [LARGE SCALE GENOMIC DNA]</scope>
    <source>
        <strain evidence="2 5">NBRC 12513</strain>
    </source>
</reference>
<accession>A0A7W7ML69</accession>